<dbReference type="Pfam" id="PF02814">
    <property type="entry name" value="UreE_N"/>
    <property type="match status" value="1"/>
</dbReference>
<accession>A0A376G976</accession>
<dbReference type="STRING" id="343874.GCA_000805695_01863"/>
<feature type="domain" description="UreE urease accessory N-terminal" evidence="5">
    <location>
        <begin position="6"/>
        <end position="69"/>
    </location>
</feature>
<evidence type="ECO:0000313" key="6">
    <source>
        <dbReference type="EMBL" id="STD55793.1"/>
    </source>
</evidence>
<comment type="function">
    <text evidence="4">Involved in urease metallocenter assembly. Binds nickel. Probably functions as a nickel donor during metallocenter assembly.</text>
</comment>
<evidence type="ECO:0000259" key="5">
    <source>
        <dbReference type="SMART" id="SM00988"/>
    </source>
</evidence>
<proteinExistence type="inferred from homology"/>
<dbReference type="InterPro" id="IPR036118">
    <property type="entry name" value="UreE_N_sf"/>
</dbReference>
<dbReference type="GO" id="GO:0005737">
    <property type="term" value="C:cytoplasm"/>
    <property type="evidence" value="ECO:0007669"/>
    <property type="project" value="UniProtKB-SubCell"/>
</dbReference>
<evidence type="ECO:0000256" key="3">
    <source>
        <dbReference type="ARBA" id="ARBA00023186"/>
    </source>
</evidence>
<comment type="similarity">
    <text evidence="4">Belongs to the UreE family.</text>
</comment>
<keyword evidence="3 4" id="KW-0143">Chaperone</keyword>
<dbReference type="PIRSF" id="PIRSF036402">
    <property type="entry name" value="Ureas_acces_UreE"/>
    <property type="match status" value="1"/>
</dbReference>
<dbReference type="HAMAP" id="MF_00822">
    <property type="entry name" value="UreE"/>
    <property type="match status" value="1"/>
</dbReference>
<dbReference type="Gene3D" id="3.30.70.790">
    <property type="entry name" value="UreE, C-terminal domain"/>
    <property type="match status" value="1"/>
</dbReference>
<dbReference type="SMART" id="SM00988">
    <property type="entry name" value="UreE_N"/>
    <property type="match status" value="1"/>
</dbReference>
<evidence type="ECO:0000256" key="1">
    <source>
        <dbReference type="ARBA" id="ARBA00022490"/>
    </source>
</evidence>
<protein>
    <recommendedName>
        <fullName evidence="4">Urease accessory protein UreE</fullName>
    </recommendedName>
</protein>
<evidence type="ECO:0000256" key="4">
    <source>
        <dbReference type="HAMAP-Rule" id="MF_00822"/>
    </source>
</evidence>
<dbReference type="InterPro" id="IPR012406">
    <property type="entry name" value="UreE"/>
</dbReference>
<organism evidence="6 7">
    <name type="scientific">Empedobacter falsenii</name>
    <dbReference type="NCBI Taxonomy" id="343874"/>
    <lineage>
        <taxon>Bacteria</taxon>
        <taxon>Pseudomonadati</taxon>
        <taxon>Bacteroidota</taxon>
        <taxon>Flavobacteriia</taxon>
        <taxon>Flavobacteriales</taxon>
        <taxon>Weeksellaceae</taxon>
        <taxon>Empedobacter</taxon>
    </lineage>
</organism>
<name>A0A376G976_9FLAO</name>
<dbReference type="GO" id="GO:0051082">
    <property type="term" value="F:unfolded protein binding"/>
    <property type="evidence" value="ECO:0007669"/>
    <property type="project" value="UniProtKB-UniRule"/>
</dbReference>
<dbReference type="Proteomes" id="UP000254737">
    <property type="component" value="Unassembled WGS sequence"/>
</dbReference>
<dbReference type="RefSeq" id="WP_115000041.1">
    <property type="nucleotide sequence ID" value="NZ_JACAGH010000015.1"/>
</dbReference>
<dbReference type="Gene3D" id="2.60.260.20">
    <property type="entry name" value="Urease metallochaperone UreE, N-terminal domain"/>
    <property type="match status" value="1"/>
</dbReference>
<dbReference type="SUPFAM" id="SSF69287">
    <property type="entry name" value="Urease metallochaperone UreE, N-terminal domain"/>
    <property type="match status" value="1"/>
</dbReference>
<reference evidence="6 7" key="1">
    <citation type="submission" date="2018-06" db="EMBL/GenBank/DDBJ databases">
        <authorList>
            <consortium name="Pathogen Informatics"/>
            <person name="Doyle S."/>
        </authorList>
    </citation>
    <scope>NUCLEOTIDE SEQUENCE [LARGE SCALE GENOMIC DNA]</scope>
    <source>
        <strain evidence="6 7">NCTC13456</strain>
    </source>
</reference>
<keyword evidence="1 4" id="KW-0963">Cytoplasm</keyword>
<sequence length="166" mass="19129">MIINERIGTVAEQSILQSIDYLDLDWYETTKRIQRKRTRGGKDVAIKFLKDKQRLHDGDILFMDDETAIVVNVLETKTIVLSPQSILEMSALCHEIGNKHLPLYNENDLLLMPFELTIFRWLESSGYNPKVQDLKLLHLLNANVDHHRETKVGGSMSTKNLKIKLS</sequence>
<dbReference type="EMBL" id="UFXS01000001">
    <property type="protein sequence ID" value="STD55793.1"/>
    <property type="molecule type" value="Genomic_DNA"/>
</dbReference>
<dbReference type="InterPro" id="IPR004029">
    <property type="entry name" value="UreE_N"/>
</dbReference>
<dbReference type="AlphaFoldDB" id="A0A376G976"/>
<gene>
    <name evidence="6" type="primary">ureE_2</name>
    <name evidence="4" type="synonym">ureE</name>
    <name evidence="6" type="ORF">NCTC13456_01773</name>
</gene>
<dbReference type="GO" id="GO:0006457">
    <property type="term" value="P:protein folding"/>
    <property type="evidence" value="ECO:0007669"/>
    <property type="project" value="InterPro"/>
</dbReference>
<keyword evidence="2 4" id="KW-0533">Nickel</keyword>
<dbReference type="SUPFAM" id="SSF69737">
    <property type="entry name" value="Urease metallochaperone UreE, C-terminal domain"/>
    <property type="match status" value="1"/>
</dbReference>
<evidence type="ECO:0000256" key="2">
    <source>
        <dbReference type="ARBA" id="ARBA00022596"/>
    </source>
</evidence>
<comment type="subcellular location">
    <subcellularLocation>
        <location evidence="4">Cytoplasm</location>
    </subcellularLocation>
</comment>
<evidence type="ECO:0000313" key="7">
    <source>
        <dbReference type="Proteomes" id="UP000254737"/>
    </source>
</evidence>
<dbReference type="CDD" id="cd00571">
    <property type="entry name" value="UreE"/>
    <property type="match status" value="1"/>
</dbReference>
<dbReference type="GO" id="GO:0016151">
    <property type="term" value="F:nickel cation binding"/>
    <property type="evidence" value="ECO:0007669"/>
    <property type="project" value="UniProtKB-UniRule"/>
</dbReference>